<evidence type="ECO:0000313" key="2">
    <source>
        <dbReference type="EMBL" id="ACL56761.1"/>
    </source>
</evidence>
<dbReference type="eggNOG" id="ENOG5031202">
    <property type="taxonomic scope" value="Bacteria"/>
</dbReference>
<dbReference type="Proteomes" id="UP000008207">
    <property type="component" value="Chromosome"/>
</dbReference>
<sequence length="82" mass="8807">MPHFSADILDADPDGAALLREILGPGEPKRCRACTPLPLFAAPPPPPASARPSLGSARAEARSRPPRRHARRHRRSAACPRS</sequence>
<evidence type="ECO:0000313" key="3">
    <source>
        <dbReference type="Proteomes" id="UP000008207"/>
    </source>
</evidence>
<gene>
    <name evidence="2" type="ordered locus">Mnod_1771</name>
</gene>
<dbReference type="STRING" id="460265.Mnod_1771"/>
<dbReference type="OrthoDB" id="8006088at2"/>
<keyword evidence="3" id="KW-1185">Reference proteome</keyword>
<accession>B8IR59</accession>
<reference evidence="2 3" key="1">
    <citation type="submission" date="2009-01" db="EMBL/GenBank/DDBJ databases">
        <title>Complete sequence of chromosome of Methylobacterium nodulans ORS 2060.</title>
        <authorList>
            <consortium name="US DOE Joint Genome Institute"/>
            <person name="Lucas S."/>
            <person name="Copeland A."/>
            <person name="Lapidus A."/>
            <person name="Glavina del Rio T."/>
            <person name="Dalin E."/>
            <person name="Tice H."/>
            <person name="Bruce D."/>
            <person name="Goodwin L."/>
            <person name="Pitluck S."/>
            <person name="Sims D."/>
            <person name="Brettin T."/>
            <person name="Detter J.C."/>
            <person name="Han C."/>
            <person name="Larimer F."/>
            <person name="Land M."/>
            <person name="Hauser L."/>
            <person name="Kyrpides N."/>
            <person name="Ivanova N."/>
            <person name="Marx C.J."/>
            <person name="Richardson P."/>
        </authorList>
    </citation>
    <scope>NUCLEOTIDE SEQUENCE [LARGE SCALE GENOMIC DNA]</scope>
    <source>
        <strain evidence="3">LMG 21967 / CNCM I-2342 / ORS 2060</strain>
    </source>
</reference>
<feature type="compositionally biased region" description="Basic residues" evidence="1">
    <location>
        <begin position="64"/>
        <end position="76"/>
    </location>
</feature>
<feature type="region of interest" description="Disordered" evidence="1">
    <location>
        <begin position="38"/>
        <end position="82"/>
    </location>
</feature>
<dbReference type="RefSeq" id="WP_015928453.1">
    <property type="nucleotide sequence ID" value="NC_011894.1"/>
</dbReference>
<dbReference type="HOGENOM" id="CLU_194515_0_0_5"/>
<organism evidence="2 3">
    <name type="scientific">Methylobacterium nodulans (strain LMG 21967 / CNCM I-2342 / ORS 2060)</name>
    <dbReference type="NCBI Taxonomy" id="460265"/>
    <lineage>
        <taxon>Bacteria</taxon>
        <taxon>Pseudomonadati</taxon>
        <taxon>Pseudomonadota</taxon>
        <taxon>Alphaproteobacteria</taxon>
        <taxon>Hyphomicrobiales</taxon>
        <taxon>Methylobacteriaceae</taxon>
        <taxon>Methylobacterium</taxon>
    </lineage>
</organism>
<dbReference type="KEGG" id="mno:Mnod_1771"/>
<evidence type="ECO:0000256" key="1">
    <source>
        <dbReference type="SAM" id="MobiDB-lite"/>
    </source>
</evidence>
<dbReference type="EMBL" id="CP001349">
    <property type="protein sequence ID" value="ACL56761.1"/>
    <property type="molecule type" value="Genomic_DNA"/>
</dbReference>
<proteinExistence type="predicted"/>
<dbReference type="AlphaFoldDB" id="B8IR59"/>
<name>B8IR59_METNO</name>
<protein>
    <submittedName>
        <fullName evidence="2">Uncharacterized protein</fullName>
    </submittedName>
</protein>